<name>A0A2X7V8D0_ECOLX</name>
<gene>
    <name evidence="2" type="ORF">NCTC9073_02405</name>
</gene>
<dbReference type="EMBL" id="UASD01000008">
    <property type="protein sequence ID" value="SPX11087.1"/>
    <property type="molecule type" value="Genomic_DNA"/>
</dbReference>
<dbReference type="AlphaFoldDB" id="A0A2X7V8D0"/>
<evidence type="ECO:0000313" key="2">
    <source>
        <dbReference type="EMBL" id="SPX11087.1"/>
    </source>
</evidence>
<dbReference type="Proteomes" id="UP000250780">
    <property type="component" value="Unassembled WGS sequence"/>
</dbReference>
<evidence type="ECO:0000313" key="3">
    <source>
        <dbReference type="Proteomes" id="UP000250780"/>
    </source>
</evidence>
<accession>A0A2X7V8D0</accession>
<feature type="region of interest" description="Disordered" evidence="1">
    <location>
        <begin position="49"/>
        <end position="68"/>
    </location>
</feature>
<dbReference type="RefSeq" id="WP_000364824.1">
    <property type="nucleotide sequence ID" value="NZ_BGSH01000011.1"/>
</dbReference>
<feature type="compositionally biased region" description="Gly residues" evidence="1">
    <location>
        <begin position="59"/>
        <end position="68"/>
    </location>
</feature>
<protein>
    <submittedName>
        <fullName evidence="2">Uncharacterized protein</fullName>
    </submittedName>
</protein>
<proteinExistence type="predicted"/>
<reference evidence="2 3" key="1">
    <citation type="submission" date="2018-06" db="EMBL/GenBank/DDBJ databases">
        <authorList>
            <consortium name="Pathogen Informatics"/>
            <person name="Doyle S."/>
        </authorList>
    </citation>
    <scope>NUCLEOTIDE SEQUENCE [LARGE SCALE GENOMIC DNA]</scope>
    <source>
        <strain evidence="2 3">NCTC9073</strain>
    </source>
</reference>
<evidence type="ECO:0000256" key="1">
    <source>
        <dbReference type="SAM" id="MobiDB-lite"/>
    </source>
</evidence>
<organism evidence="2 3">
    <name type="scientific">Escherichia coli</name>
    <dbReference type="NCBI Taxonomy" id="562"/>
    <lineage>
        <taxon>Bacteria</taxon>
        <taxon>Pseudomonadati</taxon>
        <taxon>Pseudomonadota</taxon>
        <taxon>Gammaproteobacteria</taxon>
        <taxon>Enterobacterales</taxon>
        <taxon>Enterobacteriaceae</taxon>
        <taxon>Escherichia</taxon>
    </lineage>
</organism>
<sequence>MDLLEASAQLERIELLAKIAHVYESNQREKTIALAWIGELAGEVREMVKKEGQRPQNGGISGGGSRFQ</sequence>